<dbReference type="Pfam" id="PF19577">
    <property type="entry name" value="DcaP"/>
    <property type="match status" value="1"/>
</dbReference>
<accession>A0AA37WML2</accession>
<dbReference type="RefSeq" id="WP_232594747.1">
    <property type="nucleotide sequence ID" value="NZ_BSPD01000045.1"/>
</dbReference>
<dbReference type="Proteomes" id="UP001156870">
    <property type="component" value="Unassembled WGS sequence"/>
</dbReference>
<gene>
    <name evidence="1" type="ORF">GCM10007877_20900</name>
</gene>
<sequence>MQSKTIISALRIPSAISIGVITLGGFSTANALELGNYKGTDVSLKGYVKFDAMATSFDEGSLGSGNLGRDFYIPSLTPVGGEDEDVITDFHARQTRFALSTNTKLGEDTIKTYIELDFLVTPDGNERISNSYTSRMRHAFITYNKWLLGQTWTTFMDVGALPETLDFIGNTDGISFGRQAMIRYTNGPWQFAVENPESTITPFGGGGPIVTDDNSMPDFVARYTYKNDNLTLVSALLLRELTYNDTATNIEESTNSYGLSVTGKLKLGSTDDLKFGFVGGSGMGRYFALNIANGAVLDENNELEAIDAYGGFIAYRHFWNDKWRSSITYSANSIDNDTELTGLSVSSSSSSARVNLLYSPHPLLTFGGELALANREIETGDDGNMARLQFSATLKF</sequence>
<organism evidence="1 2">
    <name type="scientific">Marinibactrum halimedae</name>
    <dbReference type="NCBI Taxonomy" id="1444977"/>
    <lineage>
        <taxon>Bacteria</taxon>
        <taxon>Pseudomonadati</taxon>
        <taxon>Pseudomonadota</taxon>
        <taxon>Gammaproteobacteria</taxon>
        <taxon>Cellvibrionales</taxon>
        <taxon>Cellvibrionaceae</taxon>
        <taxon>Marinibactrum</taxon>
    </lineage>
</organism>
<evidence type="ECO:0008006" key="3">
    <source>
        <dbReference type="Google" id="ProtNLM"/>
    </source>
</evidence>
<evidence type="ECO:0000313" key="1">
    <source>
        <dbReference type="EMBL" id="GLS26375.1"/>
    </source>
</evidence>
<evidence type="ECO:0000313" key="2">
    <source>
        <dbReference type="Proteomes" id="UP001156870"/>
    </source>
</evidence>
<name>A0AA37WML2_9GAMM</name>
<comment type="caution">
    <text evidence="1">The sequence shown here is derived from an EMBL/GenBank/DDBJ whole genome shotgun (WGS) entry which is preliminary data.</text>
</comment>
<dbReference type="SUPFAM" id="SSF56935">
    <property type="entry name" value="Porins"/>
    <property type="match status" value="1"/>
</dbReference>
<keyword evidence="2" id="KW-1185">Reference proteome</keyword>
<protein>
    <recommendedName>
        <fullName evidence="3">Porin</fullName>
    </recommendedName>
</protein>
<dbReference type="InterPro" id="IPR045748">
    <property type="entry name" value="DcaP"/>
</dbReference>
<dbReference type="AlphaFoldDB" id="A0AA37WML2"/>
<reference evidence="1 2" key="1">
    <citation type="journal article" date="2014" name="Int. J. Syst. Evol. Microbiol.">
        <title>Complete genome sequence of Corynebacterium casei LMG S-19264T (=DSM 44701T), isolated from a smear-ripened cheese.</title>
        <authorList>
            <consortium name="US DOE Joint Genome Institute (JGI-PGF)"/>
            <person name="Walter F."/>
            <person name="Albersmeier A."/>
            <person name="Kalinowski J."/>
            <person name="Ruckert C."/>
        </authorList>
    </citation>
    <scope>NUCLEOTIDE SEQUENCE [LARGE SCALE GENOMIC DNA]</scope>
    <source>
        <strain evidence="1 2">NBRC 110095</strain>
    </source>
</reference>
<proteinExistence type="predicted"/>
<dbReference type="EMBL" id="BSPD01000045">
    <property type="protein sequence ID" value="GLS26375.1"/>
    <property type="molecule type" value="Genomic_DNA"/>
</dbReference>